<evidence type="ECO:0000256" key="1">
    <source>
        <dbReference type="ARBA" id="ARBA00005417"/>
    </source>
</evidence>
<evidence type="ECO:0000256" key="3">
    <source>
        <dbReference type="ARBA" id="ARBA00022741"/>
    </source>
</evidence>
<comment type="similarity">
    <text evidence="1">Belongs to the ABC transporter superfamily.</text>
</comment>
<reference evidence="6" key="1">
    <citation type="submission" date="2020-05" db="EMBL/GenBank/DDBJ databases">
        <authorList>
            <person name="Chiriac C."/>
            <person name="Salcher M."/>
            <person name="Ghai R."/>
            <person name="Kavagutti S V."/>
        </authorList>
    </citation>
    <scope>NUCLEOTIDE SEQUENCE</scope>
</reference>
<keyword evidence="4" id="KW-0067">ATP-binding</keyword>
<dbReference type="Gene3D" id="3.40.50.300">
    <property type="entry name" value="P-loop containing nucleotide triphosphate hydrolases"/>
    <property type="match status" value="1"/>
</dbReference>
<dbReference type="CDD" id="cd03220">
    <property type="entry name" value="ABC_KpsT_Wzt"/>
    <property type="match status" value="1"/>
</dbReference>
<organism evidence="6">
    <name type="scientific">freshwater metagenome</name>
    <dbReference type="NCBI Taxonomy" id="449393"/>
    <lineage>
        <taxon>unclassified sequences</taxon>
        <taxon>metagenomes</taxon>
        <taxon>ecological metagenomes</taxon>
    </lineage>
</organism>
<evidence type="ECO:0000256" key="2">
    <source>
        <dbReference type="ARBA" id="ARBA00022448"/>
    </source>
</evidence>
<dbReference type="PROSITE" id="PS50893">
    <property type="entry name" value="ABC_TRANSPORTER_2"/>
    <property type="match status" value="1"/>
</dbReference>
<dbReference type="EMBL" id="CAFBMX010000002">
    <property type="protein sequence ID" value="CAB4921460.1"/>
    <property type="molecule type" value="Genomic_DNA"/>
</dbReference>
<dbReference type="GO" id="GO:0140359">
    <property type="term" value="F:ABC-type transporter activity"/>
    <property type="evidence" value="ECO:0007669"/>
    <property type="project" value="InterPro"/>
</dbReference>
<name>A0A6J7HWN7_9ZZZZ</name>
<dbReference type="InterPro" id="IPR003439">
    <property type="entry name" value="ABC_transporter-like_ATP-bd"/>
</dbReference>
<dbReference type="AlphaFoldDB" id="A0A6J7HWN7"/>
<dbReference type="GO" id="GO:0016887">
    <property type="term" value="F:ATP hydrolysis activity"/>
    <property type="evidence" value="ECO:0007669"/>
    <property type="project" value="InterPro"/>
</dbReference>
<sequence>MADASGAASAVVAAEVSKTFRVPQEQVHTLKERVLHPLRSSAHHEFRALRDVSLTVPKGEFFGIVGRNGSGKSTLLKCLAGIYGTDRGAIWVDGRVSTFIELGVGFNPDLAARDNIALNAAMLGLSRREAHRRFDSIIDFAELRDFTELKLKNYSSGMMVRLAFAVMIQVDADILLIDEVLAVGDAAFQQKCFDEFEAIKAAGRTVLLVTHDMGAVKRFCERAMLLEHGVVVATGDPETVGNRYLDLNFSSEARAEAAANEHAASAPAQAMDAVLGDGRAVIEDAWLENGKGERATMLRNGERASFAMRVRLTADLREPRFTVQLHSGTRVPLFTASSGWGAAEPVGTLRVGDEVVWRADFDNVLGPDRYSVTPSVTLANGTVVAMRDRMFSVVVTRTQEHGGALVDIPFQARLERNPAPEEAAR</sequence>
<dbReference type="Pfam" id="PF14524">
    <property type="entry name" value="Wzt_C"/>
    <property type="match status" value="1"/>
</dbReference>
<dbReference type="Pfam" id="PF00005">
    <property type="entry name" value="ABC_tran"/>
    <property type="match status" value="1"/>
</dbReference>
<dbReference type="PANTHER" id="PTHR46743">
    <property type="entry name" value="TEICHOIC ACIDS EXPORT ATP-BINDING PROTEIN TAGH"/>
    <property type="match status" value="1"/>
</dbReference>
<keyword evidence="3" id="KW-0547">Nucleotide-binding</keyword>
<dbReference type="PROSITE" id="PS00211">
    <property type="entry name" value="ABC_TRANSPORTER_1"/>
    <property type="match status" value="1"/>
</dbReference>
<feature type="domain" description="ABC transporter" evidence="5">
    <location>
        <begin position="30"/>
        <end position="253"/>
    </location>
</feature>
<dbReference type="InterPro" id="IPR017871">
    <property type="entry name" value="ABC_transporter-like_CS"/>
</dbReference>
<evidence type="ECO:0000259" key="5">
    <source>
        <dbReference type="PROSITE" id="PS50893"/>
    </source>
</evidence>
<dbReference type="PANTHER" id="PTHR46743:SF2">
    <property type="entry name" value="TEICHOIC ACIDS EXPORT ATP-BINDING PROTEIN TAGH"/>
    <property type="match status" value="1"/>
</dbReference>
<evidence type="ECO:0000256" key="4">
    <source>
        <dbReference type="ARBA" id="ARBA00022840"/>
    </source>
</evidence>
<dbReference type="CDD" id="cd10147">
    <property type="entry name" value="Wzt_C-like"/>
    <property type="match status" value="1"/>
</dbReference>
<accession>A0A6J7HWN7</accession>
<dbReference type="SUPFAM" id="SSF52540">
    <property type="entry name" value="P-loop containing nucleoside triphosphate hydrolases"/>
    <property type="match status" value="1"/>
</dbReference>
<dbReference type="GO" id="GO:0016020">
    <property type="term" value="C:membrane"/>
    <property type="evidence" value="ECO:0007669"/>
    <property type="project" value="InterPro"/>
</dbReference>
<dbReference type="SMART" id="SM00382">
    <property type="entry name" value="AAA"/>
    <property type="match status" value="1"/>
</dbReference>
<proteinExistence type="inferred from homology"/>
<dbReference type="InterPro" id="IPR027417">
    <property type="entry name" value="P-loop_NTPase"/>
</dbReference>
<dbReference type="Gene3D" id="2.70.50.60">
    <property type="entry name" value="abc- transporter (atp binding component) like domain"/>
    <property type="match status" value="1"/>
</dbReference>
<dbReference type="InterPro" id="IPR029439">
    <property type="entry name" value="Wzt_C"/>
</dbReference>
<evidence type="ECO:0000313" key="6">
    <source>
        <dbReference type="EMBL" id="CAB4921460.1"/>
    </source>
</evidence>
<dbReference type="GO" id="GO:0005524">
    <property type="term" value="F:ATP binding"/>
    <property type="evidence" value="ECO:0007669"/>
    <property type="project" value="UniProtKB-KW"/>
</dbReference>
<dbReference type="InterPro" id="IPR015860">
    <property type="entry name" value="ABC_transpr_TagH-like"/>
</dbReference>
<dbReference type="InterPro" id="IPR003593">
    <property type="entry name" value="AAA+_ATPase"/>
</dbReference>
<protein>
    <submittedName>
        <fullName evidence="6">Unannotated protein</fullName>
    </submittedName>
</protein>
<gene>
    <name evidence="6" type="ORF">UFOPK3674_00582</name>
</gene>
<dbReference type="InterPro" id="IPR050683">
    <property type="entry name" value="Bact_Polysacc_Export_ATP-bd"/>
</dbReference>
<keyword evidence="2" id="KW-0813">Transport</keyword>